<dbReference type="EMBL" id="FOME01000020">
    <property type="protein sequence ID" value="SFF15417.1"/>
    <property type="molecule type" value="Genomic_DNA"/>
</dbReference>
<dbReference type="InterPro" id="IPR050109">
    <property type="entry name" value="HTH-type_TetR-like_transc_reg"/>
</dbReference>
<evidence type="ECO:0000256" key="2">
    <source>
        <dbReference type="ARBA" id="ARBA00023125"/>
    </source>
</evidence>
<feature type="region of interest" description="Disordered" evidence="5">
    <location>
        <begin position="1"/>
        <end position="39"/>
    </location>
</feature>
<dbReference type="Proteomes" id="UP000199690">
    <property type="component" value="Unassembled WGS sequence"/>
</dbReference>
<dbReference type="InterPro" id="IPR036271">
    <property type="entry name" value="Tet_transcr_reg_TetR-rel_C_sf"/>
</dbReference>
<dbReference type="GO" id="GO:0000976">
    <property type="term" value="F:transcription cis-regulatory region binding"/>
    <property type="evidence" value="ECO:0007669"/>
    <property type="project" value="TreeGrafter"/>
</dbReference>
<keyword evidence="1" id="KW-0805">Transcription regulation</keyword>
<dbReference type="Gene3D" id="1.10.357.10">
    <property type="entry name" value="Tetracycline Repressor, domain 2"/>
    <property type="match status" value="1"/>
</dbReference>
<feature type="domain" description="HTH tetR-type" evidence="6">
    <location>
        <begin position="37"/>
        <end position="96"/>
    </location>
</feature>
<dbReference type="GO" id="GO:0003700">
    <property type="term" value="F:DNA-binding transcription factor activity"/>
    <property type="evidence" value="ECO:0007669"/>
    <property type="project" value="TreeGrafter"/>
</dbReference>
<evidence type="ECO:0000313" key="10">
    <source>
        <dbReference type="Proteomes" id="UP000236729"/>
    </source>
</evidence>
<dbReference type="SUPFAM" id="SSF46689">
    <property type="entry name" value="Homeodomain-like"/>
    <property type="match status" value="1"/>
</dbReference>
<dbReference type="RefSeq" id="WP_093358279.1">
    <property type="nucleotide sequence ID" value="NZ_FNVB01000008.1"/>
</dbReference>
<dbReference type="InterPro" id="IPR001647">
    <property type="entry name" value="HTH_TetR"/>
</dbReference>
<protein>
    <submittedName>
        <fullName evidence="7">Transcriptional regulator, TetR family</fullName>
    </submittedName>
</protein>
<feature type="DNA-binding region" description="H-T-H motif" evidence="4">
    <location>
        <begin position="59"/>
        <end position="78"/>
    </location>
</feature>
<dbReference type="PROSITE" id="PS50977">
    <property type="entry name" value="HTH_TETR_2"/>
    <property type="match status" value="1"/>
</dbReference>
<dbReference type="SMR" id="A0A1H6E270"/>
<organism evidence="7 10">
    <name type="scientific">Saccharopolyspora kobensis</name>
    <dbReference type="NCBI Taxonomy" id="146035"/>
    <lineage>
        <taxon>Bacteria</taxon>
        <taxon>Bacillati</taxon>
        <taxon>Actinomycetota</taxon>
        <taxon>Actinomycetes</taxon>
        <taxon>Pseudonocardiales</taxon>
        <taxon>Pseudonocardiaceae</taxon>
        <taxon>Saccharopolyspora</taxon>
    </lineage>
</organism>
<dbReference type="EMBL" id="FNVB01000008">
    <property type="protein sequence ID" value="SEG91419.1"/>
    <property type="molecule type" value="Genomic_DNA"/>
</dbReference>
<evidence type="ECO:0000256" key="4">
    <source>
        <dbReference type="PROSITE-ProRule" id="PRU00335"/>
    </source>
</evidence>
<evidence type="ECO:0000313" key="9">
    <source>
        <dbReference type="Proteomes" id="UP000199690"/>
    </source>
</evidence>
<keyword evidence="2 4" id="KW-0238">DNA-binding</keyword>
<dbReference type="Proteomes" id="UP000236729">
    <property type="component" value="Unassembled WGS sequence"/>
</dbReference>
<accession>A0A1H6E270</accession>
<name>A0A1H6E270_9PSEU</name>
<gene>
    <name evidence="7" type="ORF">SAMN02982929_05456</name>
    <name evidence="8" type="ORF">SAMN05216506_12092</name>
</gene>
<evidence type="ECO:0000256" key="5">
    <source>
        <dbReference type="SAM" id="MobiDB-lite"/>
    </source>
</evidence>
<evidence type="ECO:0000313" key="8">
    <source>
        <dbReference type="EMBL" id="SFF15417.1"/>
    </source>
</evidence>
<proteinExistence type="predicted"/>
<sequence length="238" mass="26657">MQPSHEEPRSASTTPIATAAENSGEADKGEAGQRRHDEYDDRVIRAARDVFAEQGFAAPMSEVAKRAGVGVASVYRRYPSKHELVEQVRIAGFRLLLAEAEQARAEESDPWEALVRFMRRCLREGSGIGTVLPPMDPQHVYSDEFRGLQRRVPKAIEELVSAAQRAGELREDVDWPDILLLLKHLNPRLPATEQRRAELRSRYLGLVLEGLRPGGPELPGPPPDRAEWQALCDNRAIR</sequence>
<keyword evidence="9" id="KW-1185">Reference proteome</keyword>
<dbReference type="InterPro" id="IPR009057">
    <property type="entry name" value="Homeodomain-like_sf"/>
</dbReference>
<dbReference type="SUPFAM" id="SSF48498">
    <property type="entry name" value="Tetracyclin repressor-like, C-terminal domain"/>
    <property type="match status" value="1"/>
</dbReference>
<evidence type="ECO:0000259" key="6">
    <source>
        <dbReference type="PROSITE" id="PS50977"/>
    </source>
</evidence>
<keyword evidence="3" id="KW-0804">Transcription</keyword>
<evidence type="ECO:0000313" key="7">
    <source>
        <dbReference type="EMBL" id="SEG91419.1"/>
    </source>
</evidence>
<dbReference type="Pfam" id="PF21597">
    <property type="entry name" value="TetR_C_43"/>
    <property type="match status" value="1"/>
</dbReference>
<evidence type="ECO:0000256" key="1">
    <source>
        <dbReference type="ARBA" id="ARBA00023015"/>
    </source>
</evidence>
<dbReference type="PANTHER" id="PTHR30055">
    <property type="entry name" value="HTH-TYPE TRANSCRIPTIONAL REGULATOR RUTR"/>
    <property type="match status" value="1"/>
</dbReference>
<dbReference type="PANTHER" id="PTHR30055:SF234">
    <property type="entry name" value="HTH-TYPE TRANSCRIPTIONAL REGULATOR BETI"/>
    <property type="match status" value="1"/>
</dbReference>
<dbReference type="PRINTS" id="PR00455">
    <property type="entry name" value="HTHTETR"/>
</dbReference>
<reference evidence="7" key="2">
    <citation type="submission" date="2016-10" db="EMBL/GenBank/DDBJ databases">
        <authorList>
            <person name="de Groot N.N."/>
        </authorList>
    </citation>
    <scope>NUCLEOTIDE SEQUENCE [LARGE SCALE GENOMIC DNA]</scope>
    <source>
        <strain evidence="7">ATCC 20501</strain>
    </source>
</reference>
<dbReference type="Pfam" id="PF00440">
    <property type="entry name" value="TetR_N"/>
    <property type="match status" value="1"/>
</dbReference>
<evidence type="ECO:0000256" key="3">
    <source>
        <dbReference type="ARBA" id="ARBA00023163"/>
    </source>
</evidence>
<dbReference type="InterPro" id="IPR049445">
    <property type="entry name" value="TetR_SbtR-like_C"/>
</dbReference>
<feature type="compositionally biased region" description="Basic and acidic residues" evidence="5">
    <location>
        <begin position="25"/>
        <end position="39"/>
    </location>
</feature>
<dbReference type="AlphaFoldDB" id="A0A1H6E270"/>
<reference evidence="9 10" key="1">
    <citation type="submission" date="2016-10" db="EMBL/GenBank/DDBJ databases">
        <authorList>
            <person name="Varghese N."/>
            <person name="Submissions S."/>
        </authorList>
    </citation>
    <scope>NUCLEOTIDE SEQUENCE [LARGE SCALE GENOMIC DNA]</scope>
    <source>
        <strain evidence="10">ATCC 20501</strain>
        <strain evidence="8 9">CGMCC 4.3529</strain>
    </source>
</reference>
<accession>A0A1I2GES4</accession>